<reference evidence="2" key="1">
    <citation type="submission" date="2020-02" db="EMBL/GenBank/DDBJ databases">
        <authorList>
            <person name="Meier V. D."/>
        </authorList>
    </citation>
    <scope>NUCLEOTIDE SEQUENCE</scope>
    <source>
        <strain evidence="2">AVDCRST_MAG89</strain>
    </source>
</reference>
<dbReference type="AlphaFoldDB" id="A0A6J4N6S6"/>
<sequence>MADPEVWLRGPMPGVPPLLMPAAHALAGAGEDVARAAAGLTPEQLLARPAGVASVGFHLRHLVGILDRLLTYARGDSLTPAQPAYLRAEGDPGDPAATAGDLLPAVAEAIEGALAQIRDTREDDLLLPRGVGRMQLPSTVMGLIFHAAEHAQRHTGQVITLSRIVRGG</sequence>
<protein>
    <recommendedName>
        <fullName evidence="1">DinB-like domain-containing protein</fullName>
    </recommendedName>
</protein>
<dbReference type="InterPro" id="IPR034660">
    <property type="entry name" value="DinB/YfiT-like"/>
</dbReference>
<dbReference type="Gene3D" id="1.20.120.450">
    <property type="entry name" value="dinb family like domain"/>
    <property type="match status" value="1"/>
</dbReference>
<dbReference type="Pfam" id="PF12867">
    <property type="entry name" value="DinB_2"/>
    <property type="match status" value="1"/>
</dbReference>
<dbReference type="EMBL" id="CADCTV010001111">
    <property type="protein sequence ID" value="CAA9379877.1"/>
    <property type="molecule type" value="Genomic_DNA"/>
</dbReference>
<gene>
    <name evidence="2" type="ORF">AVDCRST_MAG89-5292</name>
</gene>
<accession>A0A6J4N6S6</accession>
<organism evidence="2">
    <name type="scientific">uncultured Gemmatimonadota bacterium</name>
    <dbReference type="NCBI Taxonomy" id="203437"/>
    <lineage>
        <taxon>Bacteria</taxon>
        <taxon>Pseudomonadati</taxon>
        <taxon>Gemmatimonadota</taxon>
        <taxon>environmental samples</taxon>
    </lineage>
</organism>
<evidence type="ECO:0000259" key="1">
    <source>
        <dbReference type="Pfam" id="PF12867"/>
    </source>
</evidence>
<dbReference type="InterPro" id="IPR024775">
    <property type="entry name" value="DinB-like"/>
</dbReference>
<evidence type="ECO:0000313" key="2">
    <source>
        <dbReference type="EMBL" id="CAA9379877.1"/>
    </source>
</evidence>
<name>A0A6J4N6S6_9BACT</name>
<dbReference type="SUPFAM" id="SSF109854">
    <property type="entry name" value="DinB/YfiT-like putative metalloenzymes"/>
    <property type="match status" value="1"/>
</dbReference>
<feature type="domain" description="DinB-like" evidence="1">
    <location>
        <begin position="29"/>
        <end position="158"/>
    </location>
</feature>
<proteinExistence type="predicted"/>